<sequence>MVMILISLEVDMEVEIRDQISRAILQQMTGFPLLFEDDVYVYSCFCINFSGSIKTLVKIFMNVTPPSMVCLGMKMAIQPNNIYQSNVYVVKCMPLTVQFGLVVDGKSLRMVR</sequence>
<proteinExistence type="predicted"/>
<evidence type="ECO:0000313" key="2">
    <source>
        <dbReference type="Proteomes" id="UP001281410"/>
    </source>
</evidence>
<keyword evidence="2" id="KW-1185">Reference proteome</keyword>
<dbReference type="EMBL" id="JANJYJ010000003">
    <property type="protein sequence ID" value="KAK3221620.1"/>
    <property type="molecule type" value="Genomic_DNA"/>
</dbReference>
<reference evidence="1" key="1">
    <citation type="journal article" date="2023" name="Plant J.">
        <title>Genome sequences and population genomics provide insights into the demographic history, inbreeding, and mutation load of two 'living fossil' tree species of Dipteronia.</title>
        <authorList>
            <person name="Feng Y."/>
            <person name="Comes H.P."/>
            <person name="Chen J."/>
            <person name="Zhu S."/>
            <person name="Lu R."/>
            <person name="Zhang X."/>
            <person name="Li P."/>
            <person name="Qiu J."/>
            <person name="Olsen K.M."/>
            <person name="Qiu Y."/>
        </authorList>
    </citation>
    <scope>NUCLEOTIDE SEQUENCE</scope>
    <source>
        <strain evidence="1">NBL</strain>
    </source>
</reference>
<gene>
    <name evidence="1" type="ORF">Dsin_008645</name>
</gene>
<organism evidence="1 2">
    <name type="scientific">Dipteronia sinensis</name>
    <dbReference type="NCBI Taxonomy" id="43782"/>
    <lineage>
        <taxon>Eukaryota</taxon>
        <taxon>Viridiplantae</taxon>
        <taxon>Streptophyta</taxon>
        <taxon>Embryophyta</taxon>
        <taxon>Tracheophyta</taxon>
        <taxon>Spermatophyta</taxon>
        <taxon>Magnoliopsida</taxon>
        <taxon>eudicotyledons</taxon>
        <taxon>Gunneridae</taxon>
        <taxon>Pentapetalae</taxon>
        <taxon>rosids</taxon>
        <taxon>malvids</taxon>
        <taxon>Sapindales</taxon>
        <taxon>Sapindaceae</taxon>
        <taxon>Hippocastanoideae</taxon>
        <taxon>Acereae</taxon>
        <taxon>Dipteronia</taxon>
    </lineage>
</organism>
<evidence type="ECO:0000313" key="1">
    <source>
        <dbReference type="EMBL" id="KAK3221620.1"/>
    </source>
</evidence>
<dbReference type="Proteomes" id="UP001281410">
    <property type="component" value="Unassembled WGS sequence"/>
</dbReference>
<dbReference type="AlphaFoldDB" id="A0AAE0ECR6"/>
<protein>
    <submittedName>
        <fullName evidence="1">Uncharacterized protein</fullName>
    </submittedName>
</protein>
<accession>A0AAE0ECR6</accession>
<comment type="caution">
    <text evidence="1">The sequence shown here is derived from an EMBL/GenBank/DDBJ whole genome shotgun (WGS) entry which is preliminary data.</text>
</comment>
<name>A0AAE0ECR6_9ROSI</name>